<evidence type="ECO:0000256" key="3">
    <source>
        <dbReference type="ARBA" id="ARBA00023004"/>
    </source>
</evidence>
<sequence length="448" mass="50886">MEFLDKLVLPQSAEHIQLLHYILMLVLFLFIPFISVVFGGTFLSYTFRKKFNKTGDKTFLRFAKDTIQLLTVNSYIGLILGIVPLITIILIFAQLLHTTTFPTVSDLSLSFLLVSAGLIFIYVYRLSFALKIVFDAVETKSADDFVKEEFTSYYSKTSKLSDNSVRLGLILLFIGMWIFTGALTTAVYFDAWKSSSFFATLFSAKVLINFLIWLCISFSLTGVTLLFLFLFWKKNELKVSEDYKDFVIGISSRYALYFSLPIPVLILLSINLLSDSLLSDTMFAYSAIAIILLFLSLNFVYLLYYKKQYNYVPYLFFTFLFAVLSLIIKDQITVNNATKYHSVVLSTEYDKILAELKGEGKGETINAAELYQVRCGACHKFDQKLVGPAHFDVLPKYVGKEAQLVAFIRNPVKVDPAYPPMPNPGLKPAEAEAVAKYLLEEYQKLKGK</sequence>
<dbReference type="KEGG" id="ial:IALB_1399"/>
<protein>
    <submittedName>
        <fullName evidence="7">Cytochrome c class I</fullName>
    </submittedName>
</protein>
<evidence type="ECO:0000313" key="8">
    <source>
        <dbReference type="Proteomes" id="UP000007394"/>
    </source>
</evidence>
<dbReference type="GO" id="GO:0020037">
    <property type="term" value="F:heme binding"/>
    <property type="evidence" value="ECO:0007669"/>
    <property type="project" value="InterPro"/>
</dbReference>
<evidence type="ECO:0000256" key="4">
    <source>
        <dbReference type="PROSITE-ProRule" id="PRU00433"/>
    </source>
</evidence>
<feature type="transmembrane region" description="Helical" evidence="5">
    <location>
        <begin position="20"/>
        <end position="47"/>
    </location>
</feature>
<feature type="transmembrane region" description="Helical" evidence="5">
    <location>
        <begin position="311"/>
        <end position="328"/>
    </location>
</feature>
<feature type="transmembrane region" description="Helical" evidence="5">
    <location>
        <begin position="253"/>
        <end position="270"/>
    </location>
</feature>
<organism evidence="7 8">
    <name type="scientific">Ignavibacterium album (strain DSM 19864 / JCM 16511 / NBRC 101810 / Mat9-16)</name>
    <dbReference type="NCBI Taxonomy" id="945713"/>
    <lineage>
        <taxon>Bacteria</taxon>
        <taxon>Pseudomonadati</taxon>
        <taxon>Ignavibacteriota</taxon>
        <taxon>Ignavibacteria</taxon>
        <taxon>Ignavibacteriales</taxon>
        <taxon>Ignavibacteriaceae</taxon>
        <taxon>Ignavibacterium</taxon>
    </lineage>
</organism>
<dbReference type="PATRIC" id="fig|945713.3.peg.1399"/>
<dbReference type="HOGENOM" id="CLU_613498_0_0_10"/>
<dbReference type="SUPFAM" id="SSF46626">
    <property type="entry name" value="Cytochrome c"/>
    <property type="match status" value="1"/>
</dbReference>
<evidence type="ECO:0000313" key="7">
    <source>
        <dbReference type="EMBL" id="AFH49109.1"/>
    </source>
</evidence>
<evidence type="ECO:0000259" key="6">
    <source>
        <dbReference type="PROSITE" id="PS51007"/>
    </source>
</evidence>
<keyword evidence="1 4" id="KW-0349">Heme</keyword>
<dbReference type="AlphaFoldDB" id="I0AJF2"/>
<keyword evidence="8" id="KW-1185">Reference proteome</keyword>
<reference evidence="7 8" key="1">
    <citation type="journal article" date="2012" name="Front. Microbiol.">
        <title>Complete genome of Ignavibacterium album, a metabolically versatile, flagellated, facultative anaerobe from the phylum Chlorobi.</title>
        <authorList>
            <person name="Liu Z."/>
            <person name="Frigaard N.-U."/>
            <person name="Vogl K."/>
            <person name="Iino T."/>
            <person name="Ohkuma M."/>
            <person name="Overmann J."/>
            <person name="Bryant D.A."/>
        </authorList>
    </citation>
    <scope>NUCLEOTIDE SEQUENCE [LARGE SCALE GENOMIC DNA]</scope>
    <source>
        <strain evidence="8">DSM 19864 / JCM 16511 / NBRC 101810 / Mat9-16</strain>
    </source>
</reference>
<feature type="domain" description="Cytochrome c" evidence="6">
    <location>
        <begin position="362"/>
        <end position="442"/>
    </location>
</feature>
<name>I0AJF2_IGNAJ</name>
<dbReference type="OrthoDB" id="9814063at2"/>
<feature type="transmembrane region" description="Helical" evidence="5">
    <location>
        <begin position="167"/>
        <end position="188"/>
    </location>
</feature>
<keyword evidence="5" id="KW-0812">Transmembrane</keyword>
<feature type="transmembrane region" description="Helical" evidence="5">
    <location>
        <begin position="282"/>
        <end position="304"/>
    </location>
</feature>
<keyword evidence="5" id="KW-1133">Transmembrane helix</keyword>
<keyword evidence="2 4" id="KW-0479">Metal-binding</keyword>
<dbReference type="Gene3D" id="1.10.760.10">
    <property type="entry name" value="Cytochrome c-like domain"/>
    <property type="match status" value="1"/>
</dbReference>
<keyword evidence="3 4" id="KW-0408">Iron</keyword>
<dbReference type="InterPro" id="IPR036909">
    <property type="entry name" value="Cyt_c-like_dom_sf"/>
</dbReference>
<dbReference type="InterPro" id="IPR009056">
    <property type="entry name" value="Cyt_c-like_dom"/>
</dbReference>
<accession>I0AJF2</accession>
<dbReference type="GO" id="GO:0009055">
    <property type="term" value="F:electron transfer activity"/>
    <property type="evidence" value="ECO:0007669"/>
    <property type="project" value="InterPro"/>
</dbReference>
<evidence type="ECO:0000256" key="1">
    <source>
        <dbReference type="ARBA" id="ARBA00022617"/>
    </source>
</evidence>
<dbReference type="PROSITE" id="PS51007">
    <property type="entry name" value="CYTC"/>
    <property type="match status" value="1"/>
</dbReference>
<dbReference type="Proteomes" id="UP000007394">
    <property type="component" value="Chromosome"/>
</dbReference>
<dbReference type="GO" id="GO:0046872">
    <property type="term" value="F:metal ion binding"/>
    <property type="evidence" value="ECO:0007669"/>
    <property type="project" value="UniProtKB-KW"/>
</dbReference>
<feature type="transmembrane region" description="Helical" evidence="5">
    <location>
        <begin position="67"/>
        <end position="95"/>
    </location>
</feature>
<evidence type="ECO:0000256" key="5">
    <source>
        <dbReference type="SAM" id="Phobius"/>
    </source>
</evidence>
<keyword evidence="5" id="KW-0472">Membrane</keyword>
<feature type="transmembrane region" description="Helical" evidence="5">
    <location>
        <begin position="107"/>
        <end position="124"/>
    </location>
</feature>
<dbReference type="eggNOG" id="COG4654">
    <property type="taxonomic scope" value="Bacteria"/>
</dbReference>
<dbReference type="EMBL" id="CP003418">
    <property type="protein sequence ID" value="AFH49109.1"/>
    <property type="molecule type" value="Genomic_DNA"/>
</dbReference>
<feature type="transmembrane region" description="Helical" evidence="5">
    <location>
        <begin position="208"/>
        <end position="232"/>
    </location>
</feature>
<proteinExistence type="predicted"/>
<dbReference type="STRING" id="945713.IALB_1399"/>
<gene>
    <name evidence="7" type="ordered locus">IALB_1399</name>
</gene>
<evidence type="ECO:0000256" key="2">
    <source>
        <dbReference type="ARBA" id="ARBA00022723"/>
    </source>
</evidence>
<dbReference type="RefSeq" id="WP_014560264.1">
    <property type="nucleotide sequence ID" value="NC_017464.1"/>
</dbReference>